<gene>
    <name evidence="1" type="ORF">KDN34_15245</name>
</gene>
<dbReference type="Proteomes" id="UP000679575">
    <property type="component" value="Chromosome"/>
</dbReference>
<keyword evidence="2" id="KW-1185">Reference proteome</keyword>
<name>A0ABX7YT22_9GAMM</name>
<evidence type="ECO:0000313" key="1">
    <source>
        <dbReference type="EMBL" id="QUN05525.1"/>
    </source>
</evidence>
<dbReference type="RefSeq" id="WP_212594556.1">
    <property type="nucleotide sequence ID" value="NZ_CP073587.1"/>
</dbReference>
<sequence>MQPFTSQDSLIKSTPATVQLGVAKADGRLVLEHQRLTFEPFNRQLGMGPYQIALSSIVSAKKCRGTAAGVFPISCDALELQLQDGSVYQFIVANPQEWIRELLH</sequence>
<dbReference type="EMBL" id="CP073587">
    <property type="protein sequence ID" value="QUN05525.1"/>
    <property type="molecule type" value="Genomic_DNA"/>
</dbReference>
<accession>A0ABX7YT22</accession>
<reference evidence="1 2" key="1">
    <citation type="submission" date="2021-04" db="EMBL/GenBank/DDBJ databases">
        <title>Novel species identification of genus Shewanella.</title>
        <authorList>
            <person name="Liu G."/>
        </authorList>
    </citation>
    <scope>NUCLEOTIDE SEQUENCE [LARGE SCALE GENOMIC DNA]</scope>
    <source>
        <strain evidence="1 2">FJAT-54481</strain>
    </source>
</reference>
<proteinExistence type="predicted"/>
<protein>
    <submittedName>
        <fullName evidence="1">Uncharacterized protein</fullName>
    </submittedName>
</protein>
<evidence type="ECO:0000313" key="2">
    <source>
        <dbReference type="Proteomes" id="UP000679575"/>
    </source>
</evidence>
<organism evidence="1 2">
    <name type="scientific">Shewanella yunxiaonensis</name>
    <dbReference type="NCBI Taxonomy" id="2829809"/>
    <lineage>
        <taxon>Bacteria</taxon>
        <taxon>Pseudomonadati</taxon>
        <taxon>Pseudomonadota</taxon>
        <taxon>Gammaproteobacteria</taxon>
        <taxon>Alteromonadales</taxon>
        <taxon>Shewanellaceae</taxon>
        <taxon>Shewanella</taxon>
    </lineage>
</organism>